<proteinExistence type="predicted"/>
<sequence length="121" mass="12996">MSRTQIGLTILRFGLSAVFLWFGFSQLLDGINWVYLVPDWAVNTLQLPPAMLVLANGLVEVVLGALLAMGIWTRIVALLLGLHLALISFSLGISPSGVRDFGLVLATFSLAIIGDGKTEDI</sequence>
<evidence type="ECO:0000313" key="6">
    <source>
        <dbReference type="EMBL" id="PIP87103.1"/>
    </source>
</evidence>
<dbReference type="InterPro" id="IPR032808">
    <property type="entry name" value="DoxX"/>
</dbReference>
<evidence type="ECO:0000313" key="7">
    <source>
        <dbReference type="Proteomes" id="UP000231143"/>
    </source>
</evidence>
<organism evidence="6 7">
    <name type="scientific">Candidatus Campbellbacteria bacterium CG22_combo_CG10-13_8_21_14_all_36_13</name>
    <dbReference type="NCBI Taxonomy" id="1974529"/>
    <lineage>
        <taxon>Bacteria</taxon>
        <taxon>Candidatus Campbelliibacteriota</taxon>
    </lineage>
</organism>
<evidence type="ECO:0000256" key="2">
    <source>
        <dbReference type="ARBA" id="ARBA00022692"/>
    </source>
</evidence>
<dbReference type="Pfam" id="PF07681">
    <property type="entry name" value="DoxX"/>
    <property type="match status" value="1"/>
</dbReference>
<evidence type="ECO:0000256" key="3">
    <source>
        <dbReference type="ARBA" id="ARBA00022989"/>
    </source>
</evidence>
<evidence type="ECO:0008006" key="8">
    <source>
        <dbReference type="Google" id="ProtNLM"/>
    </source>
</evidence>
<keyword evidence="3 5" id="KW-1133">Transmembrane helix</keyword>
<comment type="caution">
    <text evidence="6">The sequence shown here is derived from an EMBL/GenBank/DDBJ whole genome shotgun (WGS) entry which is preliminary data.</text>
</comment>
<evidence type="ECO:0000256" key="1">
    <source>
        <dbReference type="ARBA" id="ARBA00004141"/>
    </source>
</evidence>
<evidence type="ECO:0000256" key="5">
    <source>
        <dbReference type="SAM" id="Phobius"/>
    </source>
</evidence>
<keyword evidence="2 5" id="KW-0812">Transmembrane</keyword>
<dbReference type="EMBL" id="PCTT01000026">
    <property type="protein sequence ID" value="PIP87103.1"/>
    <property type="molecule type" value="Genomic_DNA"/>
</dbReference>
<feature type="transmembrane region" description="Helical" evidence="5">
    <location>
        <begin position="75"/>
        <end position="93"/>
    </location>
</feature>
<reference evidence="6 7" key="1">
    <citation type="submission" date="2017-09" db="EMBL/GenBank/DDBJ databases">
        <title>Depth-based differentiation of microbial function through sediment-hosted aquifers and enrichment of novel symbionts in the deep terrestrial subsurface.</title>
        <authorList>
            <person name="Probst A.J."/>
            <person name="Ladd B."/>
            <person name="Jarett J.K."/>
            <person name="Geller-Mcgrath D.E."/>
            <person name="Sieber C.M."/>
            <person name="Emerson J.B."/>
            <person name="Anantharaman K."/>
            <person name="Thomas B.C."/>
            <person name="Malmstrom R."/>
            <person name="Stieglmeier M."/>
            <person name="Klingl A."/>
            <person name="Woyke T."/>
            <person name="Ryan C.M."/>
            <person name="Banfield J.F."/>
        </authorList>
    </citation>
    <scope>NUCLEOTIDE SEQUENCE [LARGE SCALE GENOMIC DNA]</scope>
    <source>
        <strain evidence="6">CG22_combo_CG10-13_8_21_14_all_36_13</strain>
    </source>
</reference>
<evidence type="ECO:0000256" key="4">
    <source>
        <dbReference type="ARBA" id="ARBA00023136"/>
    </source>
</evidence>
<dbReference type="Proteomes" id="UP000231143">
    <property type="component" value="Unassembled WGS sequence"/>
</dbReference>
<comment type="subcellular location">
    <subcellularLocation>
        <location evidence="1">Membrane</location>
        <topology evidence="1">Multi-pass membrane protein</topology>
    </subcellularLocation>
</comment>
<dbReference type="AlphaFoldDB" id="A0A2H0DY58"/>
<name>A0A2H0DY58_9BACT</name>
<dbReference type="GO" id="GO:0016020">
    <property type="term" value="C:membrane"/>
    <property type="evidence" value="ECO:0007669"/>
    <property type="project" value="UniProtKB-SubCell"/>
</dbReference>
<feature type="transmembrane region" description="Helical" evidence="5">
    <location>
        <begin position="12"/>
        <end position="35"/>
    </location>
</feature>
<keyword evidence="4 5" id="KW-0472">Membrane</keyword>
<accession>A0A2H0DY58</accession>
<gene>
    <name evidence="6" type="ORF">COW81_02110</name>
</gene>
<protein>
    <recommendedName>
        <fullName evidence="8">DoxX family protein</fullName>
    </recommendedName>
</protein>
<feature type="transmembrane region" description="Helical" evidence="5">
    <location>
        <begin position="47"/>
        <end position="68"/>
    </location>
</feature>